<dbReference type="InterPro" id="IPR058240">
    <property type="entry name" value="rSAM_sf"/>
</dbReference>
<dbReference type="OrthoDB" id="9785734at2"/>
<evidence type="ECO:0000259" key="15">
    <source>
        <dbReference type="PROSITE" id="PS51918"/>
    </source>
</evidence>
<dbReference type="UniPathway" id="UPA00782"/>
<dbReference type="PANTHER" id="PTHR43787">
    <property type="entry name" value="FEMO COFACTOR BIOSYNTHESIS PROTEIN NIFB-RELATED"/>
    <property type="match status" value="1"/>
</dbReference>
<dbReference type="GO" id="GO:0046872">
    <property type="term" value="F:metal ion binding"/>
    <property type="evidence" value="ECO:0007669"/>
    <property type="project" value="UniProtKB-KW"/>
</dbReference>
<evidence type="ECO:0000256" key="6">
    <source>
        <dbReference type="ARBA" id="ARBA00022485"/>
    </source>
</evidence>
<dbReference type="CDD" id="cd01335">
    <property type="entry name" value="Radical_SAM"/>
    <property type="match status" value="1"/>
</dbReference>
<evidence type="ECO:0000256" key="11">
    <source>
        <dbReference type="ARBA" id="ARBA00023231"/>
    </source>
</evidence>
<keyword evidence="10" id="KW-0411">Iron-sulfur</keyword>
<sequence>MWLAHPCYDPEAHFQIGRIHLPVAPTCNIRCGYCVRSVGALENRPGITQEVIRPSKALSRLKQALTLEPRIQIAAVAGPGDPLANEATFETFALVKEYFPGLTKCLSTNGLLLADKLPLLKELGVNYLTVTLNAVNPEIGERIYTRVMWKGHVYHGLEGARILLERQMEGIYQASRMGFFVKVNTVFIPGINSDHVVEIAREMRDAGAHIMNIMPLIPLGIFSGLPSPAPNEISRVRAQCLPIINQWYLCKQCRADAAGVPGEEPGREVQQEACPYPYTTVNTAPCALCSH</sequence>
<dbReference type="SFLD" id="SFLDG01067">
    <property type="entry name" value="SPASM/twitch_domain_containing"/>
    <property type="match status" value="1"/>
</dbReference>
<keyword evidence="9" id="KW-0408">Iron</keyword>
<reference evidence="16 17" key="2">
    <citation type="submission" date="2019-05" db="EMBL/GenBank/DDBJ databases">
        <authorList>
            <person name="Suflita J.M."/>
            <person name="Marks C.R."/>
        </authorList>
    </citation>
    <scope>NUCLEOTIDE SEQUENCE [LARGE SCALE GENOMIC DNA]</scope>
    <source>
        <strain evidence="16 17">ALDC</strain>
    </source>
</reference>
<comment type="cofactor">
    <cofactor evidence="1">
        <name>[4Fe-4S] cluster</name>
        <dbReference type="ChEBI" id="CHEBI:49883"/>
    </cofactor>
</comment>
<proteinExistence type="inferred from homology"/>
<dbReference type="SMART" id="SM00729">
    <property type="entry name" value="Elp3"/>
    <property type="match status" value="1"/>
</dbReference>
<keyword evidence="6" id="KW-0004">4Fe-4S</keyword>
<comment type="function">
    <text evidence="2">Involved in the biosynthesis of the iron-molybdenum cofactor (FeMo-co or M-cluster) found in the dinitrogenase enzyme of the nitrogenase complex in nitrogen-fixing microorganisms. NifB catalyzes the crucial step of radical SAM-dependent carbide insertion that occurs concomitant with the insertion of a 9th sulfur and the rearrangement/coupling of two [4Fe-4S] clusters into a [8Fe-9S-C] cluster, the precursor to the M-cluster.</text>
</comment>
<dbReference type="Pfam" id="PF04055">
    <property type="entry name" value="Radical_SAM"/>
    <property type="match status" value="1"/>
</dbReference>
<dbReference type="InterPro" id="IPR007197">
    <property type="entry name" value="rSAM"/>
</dbReference>
<evidence type="ECO:0000256" key="9">
    <source>
        <dbReference type="ARBA" id="ARBA00023004"/>
    </source>
</evidence>
<dbReference type="RefSeq" id="WP_137425158.1">
    <property type="nucleotide sequence ID" value="NZ_CP040098.1"/>
</dbReference>
<dbReference type="AlphaFoldDB" id="A0A4P8L6W0"/>
<evidence type="ECO:0000313" key="16">
    <source>
        <dbReference type="EMBL" id="QCQ22875.1"/>
    </source>
</evidence>
<comment type="pathway">
    <text evidence="3">Cofactor biosynthesis; Fe-Mo cofactor biosynthesis.</text>
</comment>
<keyword evidence="17" id="KW-1185">Reference proteome</keyword>
<dbReference type="PROSITE" id="PS01305">
    <property type="entry name" value="MOAA_NIFB_PQQE"/>
    <property type="match status" value="1"/>
</dbReference>
<evidence type="ECO:0000256" key="13">
    <source>
        <dbReference type="ARBA" id="ARBA00030926"/>
    </source>
</evidence>
<dbReference type="InterPro" id="IPR006638">
    <property type="entry name" value="Elp3/MiaA/NifB-like_rSAM"/>
</dbReference>
<evidence type="ECO:0000313" key="17">
    <source>
        <dbReference type="Proteomes" id="UP000298602"/>
    </source>
</evidence>
<dbReference type="Proteomes" id="UP000298602">
    <property type="component" value="Chromosome"/>
</dbReference>
<gene>
    <name evidence="16" type="ORF">FDQ92_12245</name>
</gene>
<name>A0A4P8L6W0_9BACT</name>
<organism evidence="16 17">
    <name type="scientific">Desulfoglaeba alkanexedens ALDC</name>
    <dbReference type="NCBI Taxonomy" id="980445"/>
    <lineage>
        <taxon>Bacteria</taxon>
        <taxon>Pseudomonadati</taxon>
        <taxon>Thermodesulfobacteriota</taxon>
        <taxon>Syntrophobacteria</taxon>
        <taxon>Syntrophobacterales</taxon>
        <taxon>Syntrophobacteraceae</taxon>
        <taxon>Desulfoglaeba</taxon>
    </lineage>
</organism>
<evidence type="ECO:0000256" key="7">
    <source>
        <dbReference type="ARBA" id="ARBA00022691"/>
    </source>
</evidence>
<evidence type="ECO:0000256" key="14">
    <source>
        <dbReference type="ARBA" id="ARBA00032102"/>
    </source>
</evidence>
<dbReference type="KEGG" id="dax:FDQ92_12245"/>
<dbReference type="PANTHER" id="PTHR43787:SF13">
    <property type="entry name" value="FEMO COFACTOR BIOSYNTHESIS PROTEIN NIFB"/>
    <property type="match status" value="1"/>
</dbReference>
<reference evidence="16 17" key="1">
    <citation type="submission" date="2019-05" db="EMBL/GenBank/DDBJ databases">
        <title>The Complete Genome Sequence of the n-alkane-degrading Desulfoglaeba alkanexedens ALDC reveals multiple alkylsuccinate synthase gene clusters.</title>
        <authorList>
            <person name="Callaghan A.V."/>
            <person name="Davidova I.A."/>
            <person name="Duncan K.E."/>
            <person name="Morris B."/>
            <person name="McInerney M.J."/>
        </authorList>
    </citation>
    <scope>NUCLEOTIDE SEQUENCE [LARGE SCALE GENOMIC DNA]</scope>
    <source>
        <strain evidence="16 17">ALDC</strain>
    </source>
</reference>
<keyword evidence="12" id="KW-0456">Lyase</keyword>
<dbReference type="PROSITE" id="PS51918">
    <property type="entry name" value="RADICAL_SAM"/>
    <property type="match status" value="1"/>
</dbReference>
<evidence type="ECO:0000256" key="10">
    <source>
        <dbReference type="ARBA" id="ARBA00023014"/>
    </source>
</evidence>
<evidence type="ECO:0000256" key="8">
    <source>
        <dbReference type="ARBA" id="ARBA00022723"/>
    </source>
</evidence>
<dbReference type="Gene3D" id="3.20.20.70">
    <property type="entry name" value="Aldolase class I"/>
    <property type="match status" value="1"/>
</dbReference>
<dbReference type="GO" id="GO:0016829">
    <property type="term" value="F:lyase activity"/>
    <property type="evidence" value="ECO:0007669"/>
    <property type="project" value="UniProtKB-KW"/>
</dbReference>
<evidence type="ECO:0000256" key="2">
    <source>
        <dbReference type="ARBA" id="ARBA00003522"/>
    </source>
</evidence>
<accession>A0A4P8L6W0</accession>
<dbReference type="SFLD" id="SFLDS00029">
    <property type="entry name" value="Radical_SAM"/>
    <property type="match status" value="1"/>
</dbReference>
<evidence type="ECO:0000256" key="12">
    <source>
        <dbReference type="ARBA" id="ARBA00023239"/>
    </source>
</evidence>
<protein>
    <recommendedName>
        <fullName evidence="5">FeMo cofactor biosynthesis protein NifB</fullName>
    </recommendedName>
    <alternativeName>
        <fullName evidence="14">Nitrogenase cofactor maturase NifB</fullName>
    </alternativeName>
    <alternativeName>
        <fullName evidence="13">Radical SAM assemblase NifB</fullName>
    </alternativeName>
</protein>
<evidence type="ECO:0000256" key="5">
    <source>
        <dbReference type="ARBA" id="ARBA00021702"/>
    </source>
</evidence>
<dbReference type="EMBL" id="CP040098">
    <property type="protein sequence ID" value="QCQ22875.1"/>
    <property type="molecule type" value="Genomic_DNA"/>
</dbReference>
<comment type="similarity">
    <text evidence="4">Belongs to the radical SAM superfamily. NifB family.</text>
</comment>
<dbReference type="GO" id="GO:0051539">
    <property type="term" value="F:4 iron, 4 sulfur cluster binding"/>
    <property type="evidence" value="ECO:0007669"/>
    <property type="project" value="UniProtKB-KW"/>
</dbReference>
<dbReference type="InterPro" id="IPR000385">
    <property type="entry name" value="MoaA_NifB_PqqE_Fe-S-bd_CS"/>
</dbReference>
<evidence type="ECO:0000256" key="1">
    <source>
        <dbReference type="ARBA" id="ARBA00001966"/>
    </source>
</evidence>
<dbReference type="SUPFAM" id="SSF102114">
    <property type="entry name" value="Radical SAM enzymes"/>
    <property type="match status" value="1"/>
</dbReference>
<keyword evidence="8" id="KW-0479">Metal-binding</keyword>
<evidence type="ECO:0000256" key="4">
    <source>
        <dbReference type="ARBA" id="ARBA00006804"/>
    </source>
</evidence>
<keyword evidence="7" id="KW-0949">S-adenosyl-L-methionine</keyword>
<feature type="domain" description="Radical SAM core" evidence="15">
    <location>
        <begin position="13"/>
        <end position="251"/>
    </location>
</feature>
<evidence type="ECO:0000256" key="3">
    <source>
        <dbReference type="ARBA" id="ARBA00005155"/>
    </source>
</evidence>
<dbReference type="InterPro" id="IPR013785">
    <property type="entry name" value="Aldolase_TIM"/>
</dbReference>
<dbReference type="GO" id="GO:0032324">
    <property type="term" value="P:molybdopterin cofactor biosynthetic process"/>
    <property type="evidence" value="ECO:0007669"/>
    <property type="project" value="UniProtKB-ARBA"/>
</dbReference>
<keyword evidence="11" id="KW-0535">Nitrogen fixation</keyword>